<dbReference type="OrthoDB" id="2129069at2759"/>
<dbReference type="AlphaFoldDB" id="A0A024S8S5"/>
<dbReference type="KEGG" id="trr:M419DRAFT_137314"/>
<protein>
    <submittedName>
        <fullName evidence="1">Uncharacterized protein</fullName>
    </submittedName>
</protein>
<reference evidence="2" key="1">
    <citation type="journal article" date="2013" name="Ind. Biotechnol.">
        <title>Comparative genomics analysis of Trichoderma reesei strains.</title>
        <authorList>
            <person name="Koike H."/>
            <person name="Aerts A."/>
            <person name="LaButti K."/>
            <person name="Grigoriev I.V."/>
            <person name="Baker S.E."/>
        </authorList>
    </citation>
    <scope>NUCLEOTIDE SEQUENCE [LARGE SCALE GENOMIC DNA]</scope>
    <source>
        <strain evidence="2">ATCC 56765 / BCRC 32924 / NRRL 11460 / Rut C-30</strain>
    </source>
</reference>
<sequence length="241" mass="25609">MGSVTSNASALQFDLNNKRRFNFNINETALLSLSPPCSSFKVLLLSSEESKTATAKARIERLSMLDGGRNVAVILLMPNDGCVDALVNLQMSIMTHGMSSIPIIPISSASELASRLDALRHQFANAAANLSRTGSRADEAAGMEQLRDLASHCVHGQALSREHVDVVTDLSAGLGSLAQLVFSADGQRRIRDLLGDAQGGRVIAFFTHGHESSRRLDVWGIGVAALNDGAVQSVGRGSISR</sequence>
<dbReference type="EMBL" id="KI911147">
    <property type="protein sequence ID" value="ETS01760.1"/>
    <property type="molecule type" value="Genomic_DNA"/>
</dbReference>
<accession>A0A024S8S5</accession>
<gene>
    <name evidence="1" type="ORF">M419DRAFT_137314</name>
</gene>
<evidence type="ECO:0000313" key="2">
    <source>
        <dbReference type="Proteomes" id="UP000024376"/>
    </source>
</evidence>
<evidence type="ECO:0000313" key="1">
    <source>
        <dbReference type="EMBL" id="ETS01760.1"/>
    </source>
</evidence>
<name>A0A024S8S5_HYPJR</name>
<dbReference type="Proteomes" id="UP000024376">
    <property type="component" value="Unassembled WGS sequence"/>
</dbReference>
<proteinExistence type="predicted"/>
<dbReference type="HOGENOM" id="CLU_089720_1_1_1"/>
<organism evidence="1 2">
    <name type="scientific">Hypocrea jecorina (strain ATCC 56765 / BCRC 32924 / NRRL 11460 / Rut C-30)</name>
    <name type="common">Trichoderma reesei</name>
    <dbReference type="NCBI Taxonomy" id="1344414"/>
    <lineage>
        <taxon>Eukaryota</taxon>
        <taxon>Fungi</taxon>
        <taxon>Dikarya</taxon>
        <taxon>Ascomycota</taxon>
        <taxon>Pezizomycotina</taxon>
        <taxon>Sordariomycetes</taxon>
        <taxon>Hypocreomycetidae</taxon>
        <taxon>Hypocreales</taxon>
        <taxon>Hypocreaceae</taxon>
        <taxon>Trichoderma</taxon>
    </lineage>
</organism>